<organism evidence="1 2">
    <name type="scientific">Salmonella enterica subsp. enterica serovar Sanjuan</name>
    <dbReference type="NCBI Taxonomy" id="1160765"/>
    <lineage>
        <taxon>Bacteria</taxon>
        <taxon>Pseudomonadati</taxon>
        <taxon>Pseudomonadota</taxon>
        <taxon>Gammaproteobacteria</taxon>
        <taxon>Enterobacterales</taxon>
        <taxon>Enterobacteriaceae</taxon>
        <taxon>Salmonella</taxon>
    </lineage>
</organism>
<gene>
    <name evidence="1" type="ORF">NCTC7406_03596</name>
</gene>
<accession>A0A3S5DBZ1</accession>
<dbReference type="Proteomes" id="UP000276345">
    <property type="component" value="Chromosome"/>
</dbReference>
<name>A0A3S5DBZ1_SALET</name>
<reference evidence="1 2" key="1">
    <citation type="submission" date="2018-12" db="EMBL/GenBank/DDBJ databases">
        <authorList>
            <consortium name="Pathogen Informatics"/>
        </authorList>
    </citation>
    <scope>NUCLEOTIDE SEQUENCE [LARGE SCALE GENOMIC DNA]</scope>
    <source>
        <strain evidence="1 2">NCTC7406</strain>
    </source>
</reference>
<evidence type="ECO:0000313" key="2">
    <source>
        <dbReference type="Proteomes" id="UP000276345"/>
    </source>
</evidence>
<dbReference type="EMBL" id="LR134142">
    <property type="protein sequence ID" value="VEA08402.1"/>
    <property type="molecule type" value="Genomic_DNA"/>
</dbReference>
<protein>
    <submittedName>
        <fullName evidence="1">Potassium-transporting ATPase subunit C</fullName>
    </submittedName>
</protein>
<sequence length="80" mass="8781">MMSRFTSCFFDNVISAVIDPAACILLLTTALGSGGFPGRSNGSLIHKDNVITRAQRLSDNRLSAAGYFHGRPLRHRRYAL</sequence>
<proteinExistence type="predicted"/>
<evidence type="ECO:0000313" key="1">
    <source>
        <dbReference type="EMBL" id="VEA08402.1"/>
    </source>
</evidence>
<dbReference type="AlphaFoldDB" id="A0A3S5DBZ1"/>